<feature type="signal peptide" evidence="1">
    <location>
        <begin position="1"/>
        <end position="23"/>
    </location>
</feature>
<protein>
    <recommendedName>
        <fullName evidence="4">Lipoprotein</fullName>
    </recommendedName>
</protein>
<gene>
    <name evidence="2" type="ORF">HHX25_13950</name>
</gene>
<keyword evidence="3" id="KW-1185">Reference proteome</keyword>
<evidence type="ECO:0000256" key="1">
    <source>
        <dbReference type="SAM" id="SignalP"/>
    </source>
</evidence>
<accession>A0ABX1S1V6</accession>
<organism evidence="2 3">
    <name type="scientific">Flavivirga algicola</name>
    <dbReference type="NCBI Taxonomy" id="2729136"/>
    <lineage>
        <taxon>Bacteria</taxon>
        <taxon>Pseudomonadati</taxon>
        <taxon>Bacteroidota</taxon>
        <taxon>Flavobacteriia</taxon>
        <taxon>Flavobacteriales</taxon>
        <taxon>Flavobacteriaceae</taxon>
        <taxon>Flavivirga</taxon>
    </lineage>
</organism>
<dbReference type="EMBL" id="JABBHF010000007">
    <property type="protein sequence ID" value="NMH88612.1"/>
    <property type="molecule type" value="Genomic_DNA"/>
</dbReference>
<evidence type="ECO:0000313" key="3">
    <source>
        <dbReference type="Proteomes" id="UP000746690"/>
    </source>
</evidence>
<reference evidence="2 3" key="1">
    <citation type="submission" date="2020-04" db="EMBL/GenBank/DDBJ databases">
        <title>A Flavivirga sp. nov.</title>
        <authorList>
            <person name="Sun X."/>
        </authorList>
    </citation>
    <scope>NUCLEOTIDE SEQUENCE [LARGE SCALE GENOMIC DNA]</scope>
    <source>
        <strain evidence="2 3">Y03</strain>
    </source>
</reference>
<evidence type="ECO:0008006" key="4">
    <source>
        <dbReference type="Google" id="ProtNLM"/>
    </source>
</evidence>
<keyword evidence="1" id="KW-0732">Signal</keyword>
<dbReference type="Proteomes" id="UP000746690">
    <property type="component" value="Unassembled WGS sequence"/>
</dbReference>
<proteinExistence type="predicted"/>
<comment type="caution">
    <text evidence="2">The sequence shown here is derived from an EMBL/GenBank/DDBJ whole genome shotgun (WGS) entry which is preliminary data.</text>
</comment>
<feature type="chain" id="PRO_5046364553" description="Lipoprotein" evidence="1">
    <location>
        <begin position="24"/>
        <end position="211"/>
    </location>
</feature>
<evidence type="ECO:0000313" key="2">
    <source>
        <dbReference type="EMBL" id="NMH88612.1"/>
    </source>
</evidence>
<dbReference type="RefSeq" id="WP_169674730.1">
    <property type="nucleotide sequence ID" value="NZ_JABBHF010000007.1"/>
</dbReference>
<sequence>MKSILKIIVIALTLILFNCKNEAVQITYKYGNKPTVITCNDLDDNLYQEAMYSFEDDIFNYYKKKNFKSTLVNAYAQFIRNANFGRLAYEDIISEHSIKVFEALKQDNKLWDPENTKSHLNYDSPLIKCVINNIKDNSLKTTFNSLLSINDLSPKLIGPPLNSRYRDALKDKYLASYIAFDFYYSKFFDIDLSKINLDRPEPKVDFNKKPE</sequence>
<name>A0ABX1S1V6_9FLAO</name>